<dbReference type="GO" id="GO:0035974">
    <property type="term" value="C:meiotic spindle pole body"/>
    <property type="evidence" value="ECO:0007669"/>
    <property type="project" value="TreeGrafter"/>
</dbReference>
<feature type="compositionally biased region" description="Polar residues" evidence="10">
    <location>
        <begin position="1"/>
        <end position="11"/>
    </location>
</feature>
<feature type="region of interest" description="Disordered" evidence="10">
    <location>
        <begin position="1"/>
        <end position="38"/>
    </location>
</feature>
<dbReference type="Proteomes" id="UP001168146">
    <property type="component" value="Unassembled WGS sequence"/>
</dbReference>
<dbReference type="InterPro" id="IPR022780">
    <property type="entry name" value="Dynein_light_int_chain"/>
</dbReference>
<gene>
    <name evidence="11" type="ORF">LTR82_007899</name>
</gene>
<feature type="region of interest" description="Disordered" evidence="10">
    <location>
        <begin position="73"/>
        <end position="108"/>
    </location>
</feature>
<evidence type="ECO:0000256" key="10">
    <source>
        <dbReference type="SAM" id="MobiDB-lite"/>
    </source>
</evidence>
<feature type="compositionally biased region" description="Basic and acidic residues" evidence="10">
    <location>
        <begin position="88"/>
        <end position="104"/>
    </location>
</feature>
<dbReference type="AlphaFoldDB" id="A0AAN6FPP9"/>
<keyword evidence="8" id="KW-0505">Motor protein</keyword>
<keyword evidence="3" id="KW-0963">Cytoplasm</keyword>
<accession>A0AAN6FPP9</accession>
<evidence type="ECO:0000256" key="3">
    <source>
        <dbReference type="ARBA" id="ARBA00022490"/>
    </source>
</evidence>
<keyword evidence="5" id="KW-0547">Nucleotide-binding</keyword>
<dbReference type="PANTHER" id="PTHR12688:SF0">
    <property type="entry name" value="DYNEIN LIGHT INTERMEDIATE CHAIN"/>
    <property type="match status" value="1"/>
</dbReference>
<proteinExistence type="predicted"/>
<evidence type="ECO:0000256" key="4">
    <source>
        <dbReference type="ARBA" id="ARBA00022701"/>
    </source>
</evidence>
<evidence type="ECO:0000256" key="6">
    <source>
        <dbReference type="ARBA" id="ARBA00022840"/>
    </source>
</evidence>
<keyword evidence="7" id="KW-0243">Dynein</keyword>
<feature type="compositionally biased region" description="Polar residues" evidence="10">
    <location>
        <begin position="538"/>
        <end position="552"/>
    </location>
</feature>
<dbReference type="GO" id="GO:0045504">
    <property type="term" value="F:dynein heavy chain binding"/>
    <property type="evidence" value="ECO:0007669"/>
    <property type="project" value="TreeGrafter"/>
</dbReference>
<evidence type="ECO:0000256" key="7">
    <source>
        <dbReference type="ARBA" id="ARBA00023017"/>
    </source>
</evidence>
<evidence type="ECO:0000256" key="5">
    <source>
        <dbReference type="ARBA" id="ARBA00022741"/>
    </source>
</evidence>
<dbReference type="PANTHER" id="PTHR12688">
    <property type="entry name" value="DYNEIN LIGHT INTERMEDIATE CHAIN"/>
    <property type="match status" value="1"/>
</dbReference>
<protein>
    <recommendedName>
        <fullName evidence="13">Dynein light intermediate chain</fullName>
    </recommendedName>
</protein>
<feature type="compositionally biased region" description="Polar residues" evidence="10">
    <location>
        <begin position="618"/>
        <end position="628"/>
    </location>
</feature>
<dbReference type="GO" id="GO:0000226">
    <property type="term" value="P:microtubule cytoskeleton organization"/>
    <property type="evidence" value="ECO:0007669"/>
    <property type="project" value="TreeGrafter"/>
</dbReference>
<dbReference type="GO" id="GO:0005524">
    <property type="term" value="F:ATP binding"/>
    <property type="evidence" value="ECO:0007669"/>
    <property type="project" value="UniProtKB-KW"/>
</dbReference>
<comment type="subcellular location">
    <subcellularLocation>
        <location evidence="1">Cytoplasm</location>
        <location evidence="1">Cytoskeleton</location>
    </subcellularLocation>
</comment>
<organism evidence="11 12">
    <name type="scientific">Friedmanniomyces endolithicus</name>
    <dbReference type="NCBI Taxonomy" id="329885"/>
    <lineage>
        <taxon>Eukaryota</taxon>
        <taxon>Fungi</taxon>
        <taxon>Dikarya</taxon>
        <taxon>Ascomycota</taxon>
        <taxon>Pezizomycotina</taxon>
        <taxon>Dothideomycetes</taxon>
        <taxon>Dothideomycetidae</taxon>
        <taxon>Mycosphaerellales</taxon>
        <taxon>Teratosphaeriaceae</taxon>
        <taxon>Friedmanniomyces</taxon>
    </lineage>
</organism>
<keyword evidence="4" id="KW-0493">Microtubule</keyword>
<evidence type="ECO:0000256" key="8">
    <source>
        <dbReference type="ARBA" id="ARBA00023175"/>
    </source>
</evidence>
<comment type="caution">
    <text evidence="11">The sequence shown here is derived from an EMBL/GenBank/DDBJ whole genome shotgun (WGS) entry which is preliminary data.</text>
</comment>
<feature type="compositionally biased region" description="Basic and acidic residues" evidence="10">
    <location>
        <begin position="471"/>
        <end position="481"/>
    </location>
</feature>
<feature type="compositionally biased region" description="Low complexity" evidence="10">
    <location>
        <begin position="579"/>
        <end position="590"/>
    </location>
</feature>
<dbReference type="EMBL" id="JASUXU010000022">
    <property type="protein sequence ID" value="KAK0320982.1"/>
    <property type="molecule type" value="Genomic_DNA"/>
</dbReference>
<feature type="region of interest" description="Disordered" evidence="10">
    <location>
        <begin position="150"/>
        <end position="170"/>
    </location>
</feature>
<feature type="region of interest" description="Disordered" evidence="10">
    <location>
        <begin position="471"/>
        <end position="495"/>
    </location>
</feature>
<sequence>MATLARPTSSHRTTATPRPRDDRPIRHKKEQRTEIWSNLLRQTREAQARSRTQAVQHRELIVCGGSPDDQQAFVRSLARPPPPAPPSRHRDQRGANVDTRRPKGEQSAGVAVLLGGKAEEVARLELHTLPEPDAEYERTLRRLLEVRKRRDGDGEDADDGALGGSAMGADREGRRPAVCVLLSWKEPWRFLSLLRRWLQLIAHALLAPDAPAEDPLEVLKEHGLALTVVVQHVEAQEVLERENYREETFDYISQCIRTCILPISAGLVHTSSSLPPQQPGSALSQTQKLLYSSLGLSLSALSPVLTKGSTPAGREDLAPKHNVVDRMAIVVPSGWDSAGKIRLLSENFTPESVLEAWAADLKVPFRQPAHPIQEDEENEAVPKTEHANGGAEQEVYATSDAGEEDPDLSARSFAPSKPLASAIATYEQAIVDHNAHKAHKPPQIEVTTEPDQQFLAEMRAHLLHLEAEDAKHATKNPDHGQRVSNTSAGRAGASGLLSGEQTGALGDLGAVSFNVGGVNYNTVTAEAAIERLRRPQQPEESSPRVGSNPSLATSSPRTTTPRPPKREDREVSTDTPIPASTSSTRASGSAKSDDLPIDKLEEYFHSLMKRGGGGGSGASTPTNKGTGR</sequence>
<evidence type="ECO:0008006" key="13">
    <source>
        <dbReference type="Google" id="ProtNLM"/>
    </source>
</evidence>
<evidence type="ECO:0000313" key="11">
    <source>
        <dbReference type="EMBL" id="KAK0320982.1"/>
    </source>
</evidence>
<dbReference type="InterPro" id="IPR008467">
    <property type="entry name" value="Dynein1_light_intermed_chain"/>
</dbReference>
<reference evidence="11" key="1">
    <citation type="submission" date="2021-12" db="EMBL/GenBank/DDBJ databases">
        <title>Black yeast isolated from Biological Soil Crust.</title>
        <authorList>
            <person name="Kurbessoian T."/>
        </authorList>
    </citation>
    <scope>NUCLEOTIDE SEQUENCE</scope>
    <source>
        <strain evidence="11">CCFEE 5208</strain>
    </source>
</reference>
<keyword evidence="6" id="KW-0067">ATP-binding</keyword>
<dbReference type="GO" id="GO:0007018">
    <property type="term" value="P:microtubule-based movement"/>
    <property type="evidence" value="ECO:0007669"/>
    <property type="project" value="InterPro"/>
</dbReference>
<keyword evidence="9" id="KW-0206">Cytoskeleton</keyword>
<feature type="region of interest" description="Disordered" evidence="10">
    <location>
        <begin position="531"/>
        <end position="628"/>
    </location>
</feature>
<dbReference type="GO" id="GO:0005868">
    <property type="term" value="C:cytoplasmic dynein complex"/>
    <property type="evidence" value="ECO:0007669"/>
    <property type="project" value="InterPro"/>
</dbReference>
<dbReference type="GO" id="GO:0005874">
    <property type="term" value="C:microtubule"/>
    <property type="evidence" value="ECO:0007669"/>
    <property type="project" value="UniProtKB-KW"/>
</dbReference>
<feature type="region of interest" description="Disordered" evidence="10">
    <location>
        <begin position="371"/>
        <end position="391"/>
    </location>
</feature>
<name>A0AAN6FPP9_9PEZI</name>
<keyword evidence="2" id="KW-0813">Transport</keyword>
<feature type="compositionally biased region" description="Basic and acidic residues" evidence="10">
    <location>
        <begin position="591"/>
        <end position="604"/>
    </location>
</feature>
<evidence type="ECO:0000256" key="2">
    <source>
        <dbReference type="ARBA" id="ARBA00022448"/>
    </source>
</evidence>
<evidence type="ECO:0000256" key="1">
    <source>
        <dbReference type="ARBA" id="ARBA00004245"/>
    </source>
</evidence>
<dbReference type="Pfam" id="PF05783">
    <property type="entry name" value="DLIC"/>
    <property type="match status" value="2"/>
</dbReference>
<evidence type="ECO:0000256" key="9">
    <source>
        <dbReference type="ARBA" id="ARBA00023212"/>
    </source>
</evidence>
<evidence type="ECO:0000313" key="12">
    <source>
        <dbReference type="Proteomes" id="UP001168146"/>
    </source>
</evidence>